<comment type="caution">
    <text evidence="1">The sequence shown here is derived from an EMBL/GenBank/DDBJ whole genome shotgun (WGS) entry which is preliminary data.</text>
</comment>
<feature type="non-terminal residue" evidence="1">
    <location>
        <position position="1"/>
    </location>
</feature>
<dbReference type="Proteomes" id="UP000596742">
    <property type="component" value="Unassembled WGS sequence"/>
</dbReference>
<dbReference type="AlphaFoldDB" id="A0A8B6FB76"/>
<gene>
    <name evidence="1" type="ORF">MGAL_10B083087</name>
</gene>
<name>A0A8B6FB76_MYTGA</name>
<evidence type="ECO:0000313" key="1">
    <source>
        <dbReference type="EMBL" id="VDI46242.1"/>
    </source>
</evidence>
<accession>A0A8B6FB76</accession>
<reference evidence="1" key="1">
    <citation type="submission" date="2018-11" db="EMBL/GenBank/DDBJ databases">
        <authorList>
            <person name="Alioto T."/>
            <person name="Alioto T."/>
        </authorList>
    </citation>
    <scope>NUCLEOTIDE SEQUENCE</scope>
</reference>
<protein>
    <submittedName>
        <fullName evidence="1">Uncharacterized protein</fullName>
    </submittedName>
</protein>
<sequence length="87" mass="9592">HVLIIVQERRKISKGNLNSEVGNKPTTTWQTKIKDKDKPQFTKHKIEKPRAARLPGSMGTPAALQSLTMDSPGPLFTLCIAVCTLPL</sequence>
<evidence type="ECO:0000313" key="2">
    <source>
        <dbReference type="Proteomes" id="UP000596742"/>
    </source>
</evidence>
<dbReference type="EMBL" id="UYJE01006470">
    <property type="protein sequence ID" value="VDI46242.1"/>
    <property type="molecule type" value="Genomic_DNA"/>
</dbReference>
<keyword evidence="2" id="KW-1185">Reference proteome</keyword>
<organism evidence="1 2">
    <name type="scientific">Mytilus galloprovincialis</name>
    <name type="common">Mediterranean mussel</name>
    <dbReference type="NCBI Taxonomy" id="29158"/>
    <lineage>
        <taxon>Eukaryota</taxon>
        <taxon>Metazoa</taxon>
        <taxon>Spiralia</taxon>
        <taxon>Lophotrochozoa</taxon>
        <taxon>Mollusca</taxon>
        <taxon>Bivalvia</taxon>
        <taxon>Autobranchia</taxon>
        <taxon>Pteriomorphia</taxon>
        <taxon>Mytilida</taxon>
        <taxon>Mytiloidea</taxon>
        <taxon>Mytilidae</taxon>
        <taxon>Mytilinae</taxon>
        <taxon>Mytilus</taxon>
    </lineage>
</organism>
<proteinExistence type="predicted"/>